<dbReference type="SUPFAM" id="SSF56112">
    <property type="entry name" value="Protein kinase-like (PK-like)"/>
    <property type="match status" value="1"/>
</dbReference>
<evidence type="ECO:0000313" key="11">
    <source>
        <dbReference type="Proteomes" id="UP001178507"/>
    </source>
</evidence>
<feature type="domain" description="Cyclic nucleotide-binding" evidence="9">
    <location>
        <begin position="48"/>
        <end position="149"/>
    </location>
</feature>
<accession>A0AA36IHI1</accession>
<dbReference type="Gene3D" id="3.30.200.20">
    <property type="entry name" value="Phosphorylase Kinase, domain 1"/>
    <property type="match status" value="1"/>
</dbReference>
<proteinExistence type="predicted"/>
<feature type="compositionally biased region" description="Polar residues" evidence="7">
    <location>
        <begin position="378"/>
        <end position="388"/>
    </location>
</feature>
<feature type="domain" description="Cyclic nucleotide-binding" evidence="9">
    <location>
        <begin position="492"/>
        <end position="563"/>
    </location>
</feature>
<feature type="region of interest" description="Disordered" evidence="7">
    <location>
        <begin position="318"/>
        <end position="394"/>
    </location>
</feature>
<feature type="compositionally biased region" description="Basic and acidic residues" evidence="7">
    <location>
        <begin position="363"/>
        <end position="372"/>
    </location>
</feature>
<dbReference type="GO" id="GO:0005952">
    <property type="term" value="C:cAMP-dependent protein kinase complex"/>
    <property type="evidence" value="ECO:0007669"/>
    <property type="project" value="TreeGrafter"/>
</dbReference>
<dbReference type="GO" id="GO:0004691">
    <property type="term" value="F:cAMP-dependent protein kinase activity"/>
    <property type="evidence" value="ECO:0007669"/>
    <property type="project" value="TreeGrafter"/>
</dbReference>
<dbReference type="PROSITE" id="PS00888">
    <property type="entry name" value="CNMP_BINDING_1"/>
    <property type="match status" value="2"/>
</dbReference>
<comment type="caution">
    <text evidence="10">The sequence shown here is derived from an EMBL/GenBank/DDBJ whole genome shotgun (WGS) entry which is preliminary data.</text>
</comment>
<evidence type="ECO:0000313" key="10">
    <source>
        <dbReference type="EMBL" id="CAJ1387704.1"/>
    </source>
</evidence>
<dbReference type="Pfam" id="PF00027">
    <property type="entry name" value="cNMP_binding"/>
    <property type="match status" value="2"/>
</dbReference>
<organism evidence="10 11">
    <name type="scientific">Effrenium voratum</name>
    <dbReference type="NCBI Taxonomy" id="2562239"/>
    <lineage>
        <taxon>Eukaryota</taxon>
        <taxon>Sar</taxon>
        <taxon>Alveolata</taxon>
        <taxon>Dinophyceae</taxon>
        <taxon>Suessiales</taxon>
        <taxon>Symbiodiniaceae</taxon>
        <taxon>Effrenium</taxon>
    </lineage>
</organism>
<dbReference type="PANTHER" id="PTHR24353:SF143">
    <property type="entry name" value="PROTEIN KINASE DOMAIN-CONTAINING PROTEIN"/>
    <property type="match status" value="1"/>
</dbReference>
<dbReference type="InterPro" id="IPR017441">
    <property type="entry name" value="Protein_kinase_ATP_BS"/>
</dbReference>
<dbReference type="InterPro" id="IPR018488">
    <property type="entry name" value="cNMP-bd_CS"/>
</dbReference>
<keyword evidence="1" id="KW-0723">Serine/threonine-protein kinase</keyword>
<dbReference type="SMART" id="SM00100">
    <property type="entry name" value="cNMP"/>
    <property type="match status" value="2"/>
</dbReference>
<dbReference type="Gene3D" id="1.10.510.10">
    <property type="entry name" value="Transferase(Phosphotransferase) domain 1"/>
    <property type="match status" value="1"/>
</dbReference>
<feature type="domain" description="Protein kinase" evidence="8">
    <location>
        <begin position="612"/>
        <end position="879"/>
    </location>
</feature>
<keyword evidence="5 6" id="KW-0067">ATP-binding</keyword>
<evidence type="ECO:0000256" key="2">
    <source>
        <dbReference type="ARBA" id="ARBA00022679"/>
    </source>
</evidence>
<dbReference type="PROSITE" id="PS50011">
    <property type="entry name" value="PROTEIN_KINASE_DOM"/>
    <property type="match status" value="1"/>
</dbReference>
<evidence type="ECO:0008006" key="12">
    <source>
        <dbReference type="Google" id="ProtNLM"/>
    </source>
</evidence>
<dbReference type="InterPro" id="IPR000719">
    <property type="entry name" value="Prot_kinase_dom"/>
</dbReference>
<dbReference type="InterPro" id="IPR011009">
    <property type="entry name" value="Kinase-like_dom_sf"/>
</dbReference>
<evidence type="ECO:0000256" key="7">
    <source>
        <dbReference type="SAM" id="MobiDB-lite"/>
    </source>
</evidence>
<dbReference type="PANTHER" id="PTHR24353">
    <property type="entry name" value="CYCLIC NUCLEOTIDE-DEPENDENT PROTEIN KINASE"/>
    <property type="match status" value="1"/>
</dbReference>
<dbReference type="PROSITE" id="PS50042">
    <property type="entry name" value="CNMP_BINDING_3"/>
    <property type="match status" value="4"/>
</dbReference>
<feature type="domain" description="Cyclic nucleotide-binding" evidence="9">
    <location>
        <begin position="204"/>
        <end position="252"/>
    </location>
</feature>
<evidence type="ECO:0000259" key="9">
    <source>
        <dbReference type="PROSITE" id="PS50042"/>
    </source>
</evidence>
<dbReference type="AlphaFoldDB" id="A0AA36IHI1"/>
<reference evidence="10" key="1">
    <citation type="submission" date="2023-08" db="EMBL/GenBank/DDBJ databases">
        <authorList>
            <person name="Chen Y."/>
            <person name="Shah S."/>
            <person name="Dougan E. K."/>
            <person name="Thang M."/>
            <person name="Chan C."/>
        </authorList>
    </citation>
    <scope>NUCLEOTIDE SEQUENCE</scope>
</reference>
<evidence type="ECO:0000256" key="1">
    <source>
        <dbReference type="ARBA" id="ARBA00022527"/>
    </source>
</evidence>
<dbReference type="InterPro" id="IPR014710">
    <property type="entry name" value="RmlC-like_jellyroll"/>
</dbReference>
<dbReference type="InterPro" id="IPR018490">
    <property type="entry name" value="cNMP-bd_dom_sf"/>
</dbReference>
<protein>
    <recommendedName>
        <fullName evidence="12">cGMP-dependent protein kinase</fullName>
    </recommendedName>
</protein>
<dbReference type="PROSITE" id="PS00107">
    <property type="entry name" value="PROTEIN_KINASE_ATP"/>
    <property type="match status" value="1"/>
</dbReference>
<name>A0AA36IHI1_9DINO</name>
<gene>
    <name evidence="10" type="ORF">EVOR1521_LOCUS13720</name>
</gene>
<dbReference type="SUPFAM" id="SSF51206">
    <property type="entry name" value="cAMP-binding domain-like"/>
    <property type="match status" value="3"/>
</dbReference>
<dbReference type="Proteomes" id="UP001178507">
    <property type="component" value="Unassembled WGS sequence"/>
</dbReference>
<evidence type="ECO:0000256" key="5">
    <source>
        <dbReference type="ARBA" id="ARBA00022840"/>
    </source>
</evidence>
<evidence type="ECO:0000256" key="3">
    <source>
        <dbReference type="ARBA" id="ARBA00022741"/>
    </source>
</evidence>
<keyword evidence="11" id="KW-1185">Reference proteome</keyword>
<dbReference type="InterPro" id="IPR000595">
    <property type="entry name" value="cNMP-bd_dom"/>
</dbReference>
<dbReference type="Pfam" id="PF00069">
    <property type="entry name" value="Pkinase"/>
    <property type="match status" value="1"/>
</dbReference>
<sequence>MDWMSCWSSCWRLLSRQEIQNGTVVEELYLDRAAFEEIVTFMSSVPLFKNQLPRSELPKVAMKLKRKEWAVGRDIVKQGDLGKAFYLIMSGEASVLTAGPEEGEHVRAVLRKGDYFGGRTLLEDRNNVATIRAHGKETLVTLSMSRKAFHDSGIQQHLRFPKRAAIHTEHPTACAQSEIAKGEKSAEEVTFIAQAVRRNTNLRALLQVTEEQLETIARAAERRIVQKGQEVVRCGEVGDEFFIIYKGSFGIIISCPSSRSAEETVAMSSMSERLLRKQTFLQRLSQPSLCGAFGRAHSTLLTPKQKEELPESTMFLRGVSGPSEAMRPSLQSPLLPPRRRSPRGARYGDDTSPTDRFPCSQIKENESPKVDPEEGFSDQDSTASTSPSSRRHEILTSGESFGELALLYNMRREATFRAREDSVVYVVRRQAWETCFTRRGQRFDEYCALLDEVNALEPLLSSERWELACNATGFVHFKPWERVLTQGKVRQARQWYVIYGGSAVMKLDREDGSCQQLAEVFRPGCFGERSLLRGDAAYDVNVLAGAEGMTCLTFNGETIRVLLTRIYTESPGFIPDIYADVEEWCQLKARRRVNSEANQLGPSNAKDSLEKFAKLGLLGRGAYGEVLLVEDTVRKKPYALKVMSKGHIQRKGVVRQVRWERELLSMVDSPFVIRLHRTLSDNQHIFFLMEAALGGNLMELLHTHSEVFMEDRPRGSAAAFYVACIVLALAHLHERFIVHRDVKPENAMLDERGYAKLCDMGFARFVLNKTNTLAGTPEYMAPEIIDYPHTHDRAVDWWALGVLTYELLSGQTPFYDEGMAEPAAQALAIRRSQEEAFTEGFFFPFHFPSIARNFVRDLLTKCPERRCEVAQGLQEHSMYRQMDFSFAELRQRTLHSPFCPEVSIPEANTKQPASFSLENDPELYRPVDNFREDSFV</sequence>
<dbReference type="InterPro" id="IPR045270">
    <property type="entry name" value="STKc_AGC"/>
</dbReference>
<dbReference type="CDD" id="cd05123">
    <property type="entry name" value="STKc_AGC"/>
    <property type="match status" value="1"/>
</dbReference>
<keyword evidence="3 6" id="KW-0547">Nucleotide-binding</keyword>
<evidence type="ECO:0000256" key="4">
    <source>
        <dbReference type="ARBA" id="ARBA00022777"/>
    </source>
</evidence>
<feature type="domain" description="Cyclic nucleotide-binding" evidence="9">
    <location>
        <begin position="395"/>
        <end position="433"/>
    </location>
</feature>
<dbReference type="CDD" id="cd00038">
    <property type="entry name" value="CAP_ED"/>
    <property type="match status" value="3"/>
</dbReference>
<keyword evidence="2" id="KW-0808">Transferase</keyword>
<dbReference type="EMBL" id="CAUJNA010001557">
    <property type="protein sequence ID" value="CAJ1387704.1"/>
    <property type="molecule type" value="Genomic_DNA"/>
</dbReference>
<dbReference type="GO" id="GO:0005524">
    <property type="term" value="F:ATP binding"/>
    <property type="evidence" value="ECO:0007669"/>
    <property type="project" value="UniProtKB-UniRule"/>
</dbReference>
<dbReference type="Gene3D" id="2.60.120.10">
    <property type="entry name" value="Jelly Rolls"/>
    <property type="match status" value="3"/>
</dbReference>
<evidence type="ECO:0000259" key="8">
    <source>
        <dbReference type="PROSITE" id="PS50011"/>
    </source>
</evidence>
<dbReference type="SMART" id="SM00220">
    <property type="entry name" value="S_TKc"/>
    <property type="match status" value="1"/>
</dbReference>
<keyword evidence="4" id="KW-0418">Kinase</keyword>
<feature type="binding site" evidence="6">
    <location>
        <position position="641"/>
    </location>
    <ligand>
        <name>ATP</name>
        <dbReference type="ChEBI" id="CHEBI:30616"/>
    </ligand>
</feature>
<evidence type="ECO:0000256" key="6">
    <source>
        <dbReference type="PROSITE-ProRule" id="PRU10141"/>
    </source>
</evidence>